<keyword evidence="3" id="KW-1185">Reference proteome</keyword>
<evidence type="ECO:0000313" key="3">
    <source>
        <dbReference type="Proteomes" id="UP000604046"/>
    </source>
</evidence>
<evidence type="ECO:0000313" key="2">
    <source>
        <dbReference type="EMBL" id="CAE6910067.1"/>
    </source>
</evidence>
<organism evidence="2 3">
    <name type="scientific">Symbiodinium natans</name>
    <dbReference type="NCBI Taxonomy" id="878477"/>
    <lineage>
        <taxon>Eukaryota</taxon>
        <taxon>Sar</taxon>
        <taxon>Alveolata</taxon>
        <taxon>Dinophyceae</taxon>
        <taxon>Suessiales</taxon>
        <taxon>Symbiodiniaceae</taxon>
        <taxon>Symbiodinium</taxon>
    </lineage>
</organism>
<protein>
    <submittedName>
        <fullName evidence="2">Uncharacterized protein</fullName>
    </submittedName>
</protein>
<dbReference type="OrthoDB" id="10605138at2759"/>
<name>A0A812FZ49_9DINO</name>
<feature type="region of interest" description="Disordered" evidence="1">
    <location>
        <begin position="1"/>
        <end position="46"/>
    </location>
</feature>
<sequence>MAARKADASPRSQLSRSSSHPQPSERSGFLRQTSDSGAVSFARRAGSPAVQGNVRGLLKFAKDNPAAFALSIEMLRAQDDIKRDAGARRGPSPYLKLAMDSWNGRQISPLSPSEGVNLSPFSVTSPTLSPSIFQTDEHPGLQPEKSQPSYSWSDVKRNSAGVVTGFRSARALAQCLQRGASCVVSL</sequence>
<gene>
    <name evidence="2" type="ORF">SNAT2548_LOCUS81</name>
</gene>
<dbReference type="AlphaFoldDB" id="A0A812FZ49"/>
<accession>A0A812FZ49</accession>
<comment type="caution">
    <text evidence="2">The sequence shown here is derived from an EMBL/GenBank/DDBJ whole genome shotgun (WGS) entry which is preliminary data.</text>
</comment>
<feature type="compositionally biased region" description="Low complexity" evidence="1">
    <location>
        <begin position="9"/>
        <end position="27"/>
    </location>
</feature>
<dbReference type="Proteomes" id="UP000604046">
    <property type="component" value="Unassembled WGS sequence"/>
</dbReference>
<evidence type="ECO:0000256" key="1">
    <source>
        <dbReference type="SAM" id="MobiDB-lite"/>
    </source>
</evidence>
<dbReference type="EMBL" id="CAJNDS010000001">
    <property type="protein sequence ID" value="CAE6910067.1"/>
    <property type="molecule type" value="Genomic_DNA"/>
</dbReference>
<proteinExistence type="predicted"/>
<feature type="region of interest" description="Disordered" evidence="1">
    <location>
        <begin position="132"/>
        <end position="153"/>
    </location>
</feature>
<reference evidence="2" key="1">
    <citation type="submission" date="2021-02" db="EMBL/GenBank/DDBJ databases">
        <authorList>
            <person name="Dougan E. K."/>
            <person name="Rhodes N."/>
            <person name="Thang M."/>
            <person name="Chan C."/>
        </authorList>
    </citation>
    <scope>NUCLEOTIDE SEQUENCE</scope>
</reference>